<keyword evidence="5 7" id="KW-0472">Membrane</keyword>
<keyword evidence="3 7" id="KW-0812">Transmembrane</keyword>
<sequence>MKDLKPIIKSLLHSKMAPLLIILQVAVTFTILVNSIYLMVEKHADINNPSGLAEESLFSFQMSINGEDMDEKVANLYRDLESIRALESVAEVTTVSSIPLSHRGGGFEIRLDPNESGYITKAAFFTGGHQIIETMELNLIAGEGFSLIDEGVMSTFLADRAVGIVITKALAQELYPEDWHKALGKTVYLNQSPQTIRGIVEHMVGPWSFWPQKNNNVIYPTIFIMGDMNVLVKAHKGQREKSMRDVVELLMQDPSRYIDELKSMSELKETAYQAQNAAYTTLQAVILGLSLITMLGVFGQARFTVLKRRKQIGTMRALGASRVEIIRYFTLENAFITACGIAIGVILTILANNLIVEHFALSPVPVPYIIYGGVIIFIAGLVAVIQPSIKASNVSPAEATRSV</sequence>
<dbReference type="RefSeq" id="WP_039608590.1">
    <property type="nucleotide sequence ID" value="NZ_JWIC01000004.1"/>
</dbReference>
<evidence type="ECO:0000256" key="6">
    <source>
        <dbReference type="ARBA" id="ARBA00038076"/>
    </source>
</evidence>
<evidence type="ECO:0000313" key="10">
    <source>
        <dbReference type="EMBL" id="KID58296.1"/>
    </source>
</evidence>
<evidence type="ECO:0000256" key="7">
    <source>
        <dbReference type="SAM" id="Phobius"/>
    </source>
</evidence>
<evidence type="ECO:0000256" key="3">
    <source>
        <dbReference type="ARBA" id="ARBA00022692"/>
    </source>
</evidence>
<comment type="similarity">
    <text evidence="6">Belongs to the ABC-4 integral membrane protein family.</text>
</comment>
<feature type="transmembrane region" description="Helical" evidence="7">
    <location>
        <begin position="20"/>
        <end position="40"/>
    </location>
</feature>
<dbReference type="InterPro" id="IPR003838">
    <property type="entry name" value="ABC3_permease_C"/>
</dbReference>
<evidence type="ECO:0000256" key="1">
    <source>
        <dbReference type="ARBA" id="ARBA00004651"/>
    </source>
</evidence>
<organism evidence="10 11">
    <name type="scientific">Pseudoalteromonas luteoviolacea</name>
    <dbReference type="NCBI Taxonomy" id="43657"/>
    <lineage>
        <taxon>Bacteria</taxon>
        <taxon>Pseudomonadati</taxon>
        <taxon>Pseudomonadota</taxon>
        <taxon>Gammaproteobacteria</taxon>
        <taxon>Alteromonadales</taxon>
        <taxon>Pseudoalteromonadaceae</taxon>
        <taxon>Pseudoalteromonas</taxon>
    </lineage>
</organism>
<dbReference type="GO" id="GO:0022857">
    <property type="term" value="F:transmembrane transporter activity"/>
    <property type="evidence" value="ECO:0007669"/>
    <property type="project" value="TreeGrafter"/>
</dbReference>
<dbReference type="Pfam" id="PF02687">
    <property type="entry name" value="FtsX"/>
    <property type="match status" value="1"/>
</dbReference>
<reference evidence="10 11" key="1">
    <citation type="submission" date="2014-12" db="EMBL/GenBank/DDBJ databases">
        <title>Draft Genome Sequence of Pseudoalteromonas luteoviolacea HI1.</title>
        <authorList>
            <person name="Asahina A.Y."/>
            <person name="Hadfield M.G."/>
        </authorList>
    </citation>
    <scope>NUCLEOTIDE SEQUENCE [LARGE SCALE GENOMIC DNA]</scope>
    <source>
        <strain evidence="10 11">HI1</strain>
    </source>
</reference>
<gene>
    <name evidence="10" type="ORF">JF50_06365</name>
</gene>
<feature type="domain" description="ABC3 transporter permease C-terminal" evidence="8">
    <location>
        <begin position="285"/>
        <end position="385"/>
    </location>
</feature>
<evidence type="ECO:0000256" key="5">
    <source>
        <dbReference type="ARBA" id="ARBA00023136"/>
    </source>
</evidence>
<feature type="domain" description="MacB-like periplasmic core" evidence="9">
    <location>
        <begin position="77"/>
        <end position="245"/>
    </location>
</feature>
<evidence type="ECO:0000259" key="8">
    <source>
        <dbReference type="Pfam" id="PF02687"/>
    </source>
</evidence>
<dbReference type="OrthoDB" id="9770036at2"/>
<dbReference type="GO" id="GO:0005886">
    <property type="term" value="C:plasma membrane"/>
    <property type="evidence" value="ECO:0007669"/>
    <property type="project" value="UniProtKB-SubCell"/>
</dbReference>
<comment type="subcellular location">
    <subcellularLocation>
        <location evidence="1">Cell membrane</location>
        <topology evidence="1">Multi-pass membrane protein</topology>
    </subcellularLocation>
</comment>
<evidence type="ECO:0000256" key="2">
    <source>
        <dbReference type="ARBA" id="ARBA00022475"/>
    </source>
</evidence>
<accession>A0A0C1QCE3</accession>
<dbReference type="PANTHER" id="PTHR30572:SF4">
    <property type="entry name" value="ABC TRANSPORTER PERMEASE YTRF"/>
    <property type="match status" value="1"/>
</dbReference>
<evidence type="ECO:0000259" key="9">
    <source>
        <dbReference type="Pfam" id="PF12704"/>
    </source>
</evidence>
<evidence type="ECO:0000313" key="11">
    <source>
        <dbReference type="Proteomes" id="UP000031327"/>
    </source>
</evidence>
<dbReference type="EMBL" id="JWIC01000004">
    <property type="protein sequence ID" value="KID58296.1"/>
    <property type="molecule type" value="Genomic_DNA"/>
</dbReference>
<feature type="transmembrane region" description="Helical" evidence="7">
    <location>
        <begin position="334"/>
        <end position="356"/>
    </location>
</feature>
<dbReference type="AlphaFoldDB" id="A0A0C1QCE3"/>
<protein>
    <submittedName>
        <fullName evidence="10">Uncharacterized protein</fullName>
    </submittedName>
</protein>
<name>A0A0C1QCE3_9GAMM</name>
<evidence type="ECO:0000256" key="4">
    <source>
        <dbReference type="ARBA" id="ARBA00022989"/>
    </source>
</evidence>
<dbReference type="InterPro" id="IPR025857">
    <property type="entry name" value="MacB_PCD"/>
</dbReference>
<feature type="transmembrane region" description="Helical" evidence="7">
    <location>
        <begin position="368"/>
        <end position="385"/>
    </location>
</feature>
<proteinExistence type="inferred from homology"/>
<dbReference type="Pfam" id="PF12704">
    <property type="entry name" value="MacB_PCD"/>
    <property type="match status" value="1"/>
</dbReference>
<dbReference type="Proteomes" id="UP000031327">
    <property type="component" value="Unassembled WGS sequence"/>
</dbReference>
<comment type="caution">
    <text evidence="10">The sequence shown here is derived from an EMBL/GenBank/DDBJ whole genome shotgun (WGS) entry which is preliminary data.</text>
</comment>
<feature type="transmembrane region" description="Helical" evidence="7">
    <location>
        <begin position="277"/>
        <end position="299"/>
    </location>
</feature>
<dbReference type="PANTHER" id="PTHR30572">
    <property type="entry name" value="MEMBRANE COMPONENT OF TRANSPORTER-RELATED"/>
    <property type="match status" value="1"/>
</dbReference>
<keyword evidence="4 7" id="KW-1133">Transmembrane helix</keyword>
<keyword evidence="2" id="KW-1003">Cell membrane</keyword>
<dbReference type="InterPro" id="IPR050250">
    <property type="entry name" value="Macrolide_Exporter_MacB"/>
</dbReference>